<dbReference type="Proteomes" id="UP000256405">
    <property type="component" value="Unassembled WGS sequence"/>
</dbReference>
<dbReference type="RefSeq" id="WP_086544121.1">
    <property type="nucleotide sequence ID" value="NZ_MSSW01000116.1"/>
</dbReference>
<reference evidence="1 2" key="1">
    <citation type="submission" date="2018-08" db="EMBL/GenBank/DDBJ databases">
        <title>Genomic Encyclopedia of Archaeal and Bacterial Type Strains, Phase II (KMG-II): from individual species to whole genera.</title>
        <authorList>
            <person name="Goeker M."/>
        </authorList>
    </citation>
    <scope>NUCLEOTIDE SEQUENCE [LARGE SCALE GENOMIC DNA]</scope>
    <source>
        <strain evidence="1 2">DSM 15986</strain>
    </source>
</reference>
<gene>
    <name evidence="1" type="ORF">C8N25_1193</name>
</gene>
<dbReference type="OrthoDB" id="1162179at2"/>
<dbReference type="AlphaFoldDB" id="A0A3E0DLS7"/>
<accession>A0A3E0DLS7</accession>
<sequence length="167" mass="19093">MIARLNAEVLDQLVDFLAQLKPNDFSDFSPVLKTSSIGQHVRHILELYDCLVSQYESGLVCYDHRKRDKRLETDVNLALVKIKEIQSNIRLPDKELLLKMAAGSDFETIRTSYNRELCYNLEHCIHHQALINIACNQLDYISLPASFGVARSTIDYANSQSKFETSN</sequence>
<evidence type="ECO:0008006" key="3">
    <source>
        <dbReference type="Google" id="ProtNLM"/>
    </source>
</evidence>
<keyword evidence="2" id="KW-1185">Reference proteome</keyword>
<protein>
    <recommendedName>
        <fullName evidence="3">DinB family protein</fullName>
    </recommendedName>
</protein>
<dbReference type="Gene3D" id="1.20.120.450">
    <property type="entry name" value="dinb family like domain"/>
    <property type="match status" value="1"/>
</dbReference>
<dbReference type="EMBL" id="QUNF01000019">
    <property type="protein sequence ID" value="REG83039.1"/>
    <property type="molecule type" value="Genomic_DNA"/>
</dbReference>
<evidence type="ECO:0000313" key="2">
    <source>
        <dbReference type="Proteomes" id="UP000256405"/>
    </source>
</evidence>
<dbReference type="InterPro" id="IPR034660">
    <property type="entry name" value="DinB/YfiT-like"/>
</dbReference>
<dbReference type="PANTHER" id="PTHR39473">
    <property type="match status" value="1"/>
</dbReference>
<evidence type="ECO:0000313" key="1">
    <source>
        <dbReference type="EMBL" id="REG83039.1"/>
    </source>
</evidence>
<proteinExistence type="predicted"/>
<organism evidence="1 2">
    <name type="scientific">Algoriphagus antarcticus</name>
    <dbReference type="NCBI Taxonomy" id="238540"/>
    <lineage>
        <taxon>Bacteria</taxon>
        <taxon>Pseudomonadati</taxon>
        <taxon>Bacteroidota</taxon>
        <taxon>Cytophagia</taxon>
        <taxon>Cytophagales</taxon>
        <taxon>Cyclobacteriaceae</taxon>
        <taxon>Algoriphagus</taxon>
    </lineage>
</organism>
<dbReference type="PANTHER" id="PTHR39473:SF1">
    <property type="entry name" value="DINB-LIKE DOMAIN-CONTAINING PROTEIN"/>
    <property type="match status" value="1"/>
</dbReference>
<name>A0A3E0DLS7_9BACT</name>
<comment type="caution">
    <text evidence="1">The sequence shown here is derived from an EMBL/GenBank/DDBJ whole genome shotgun (WGS) entry which is preliminary data.</text>
</comment>